<dbReference type="PRINTS" id="PR00081">
    <property type="entry name" value="GDHRDH"/>
</dbReference>
<dbReference type="SMART" id="SM00822">
    <property type="entry name" value="PKS_KR"/>
    <property type="match status" value="1"/>
</dbReference>
<keyword evidence="2" id="KW-0560">Oxidoreductase</keyword>
<keyword evidence="5" id="KW-1185">Reference proteome</keyword>
<dbReference type="InterPro" id="IPR057326">
    <property type="entry name" value="KR_dom"/>
</dbReference>
<dbReference type="InterPro" id="IPR036291">
    <property type="entry name" value="NAD(P)-bd_dom_sf"/>
</dbReference>
<dbReference type="OrthoDB" id="335726at2"/>
<accession>A0A1H0D5W8</accession>
<dbReference type="SUPFAM" id="SSF51735">
    <property type="entry name" value="NAD(P)-binding Rossmann-fold domains"/>
    <property type="match status" value="1"/>
</dbReference>
<dbReference type="STRING" id="198616.SAMN05216193_104156"/>
<dbReference type="EMBL" id="FNIJ01000004">
    <property type="protein sequence ID" value="SDN65552.1"/>
    <property type="molecule type" value="Genomic_DNA"/>
</dbReference>
<dbReference type="Pfam" id="PF13561">
    <property type="entry name" value="adh_short_C2"/>
    <property type="match status" value="1"/>
</dbReference>
<evidence type="ECO:0000256" key="2">
    <source>
        <dbReference type="ARBA" id="ARBA00023002"/>
    </source>
</evidence>
<proteinExistence type="inferred from homology"/>
<evidence type="ECO:0000313" key="4">
    <source>
        <dbReference type="EMBL" id="SDN65552.1"/>
    </source>
</evidence>
<dbReference type="Gene3D" id="3.40.50.720">
    <property type="entry name" value="NAD(P)-binding Rossmann-like Domain"/>
    <property type="match status" value="1"/>
</dbReference>
<dbReference type="InterPro" id="IPR002347">
    <property type="entry name" value="SDR_fam"/>
</dbReference>
<sequence>MPSIESHPPLAVVTGASSGIGLAVTERLLRQGNRVLAMARSGEAPPQLLDHPGERLHWLSGDVTDAQDLQRLAECARELGPIHHLVPNAGIARLADGLDGAAFQQQWEVNGAGALNTLAALRDQLARPASVVFIGTFLSQVTFPGLAAYIASKAALKAQARTLAVELAAERIRINMVSPGPTATPIWGTLGLEADALDGVAAAVNQRLLDGRFLEPGAVADAVLFLLSEQARGIHGQDLVVDNGYTLR</sequence>
<dbReference type="Proteomes" id="UP000242957">
    <property type="component" value="Unassembled WGS sequence"/>
</dbReference>
<evidence type="ECO:0000259" key="3">
    <source>
        <dbReference type="SMART" id="SM00822"/>
    </source>
</evidence>
<feature type="domain" description="Ketoreductase" evidence="3">
    <location>
        <begin position="9"/>
        <end position="174"/>
    </location>
</feature>
<dbReference type="AlphaFoldDB" id="A0A1H0D5W8"/>
<comment type="similarity">
    <text evidence="1">Belongs to the short-chain dehydrogenases/reductases (SDR) family.</text>
</comment>
<reference evidence="5" key="1">
    <citation type="submission" date="2016-10" db="EMBL/GenBank/DDBJ databases">
        <authorList>
            <person name="Varghese N."/>
            <person name="Submissions S."/>
        </authorList>
    </citation>
    <scope>NUCLEOTIDE SEQUENCE [LARGE SCALE GENOMIC DNA]</scope>
    <source>
        <strain evidence="5">JCM 21621</strain>
    </source>
</reference>
<dbReference type="PANTHER" id="PTHR43008:SF4">
    <property type="entry name" value="CHAIN DEHYDROGENASE, PUTATIVE (AFU_ORTHOLOGUE AFUA_4G08710)-RELATED"/>
    <property type="match status" value="1"/>
</dbReference>
<protein>
    <submittedName>
        <fullName evidence="4">NAD(P)-dependent dehydrogenase, short-chain alcohol dehydrogenase family</fullName>
    </submittedName>
</protein>
<evidence type="ECO:0000313" key="5">
    <source>
        <dbReference type="Proteomes" id="UP000242957"/>
    </source>
</evidence>
<gene>
    <name evidence="4" type="ORF">SAMN05216193_104156</name>
</gene>
<name>A0A1H0D5W8_9PSED</name>
<evidence type="ECO:0000256" key="1">
    <source>
        <dbReference type="ARBA" id="ARBA00006484"/>
    </source>
</evidence>
<dbReference type="RefSeq" id="WP_084311881.1">
    <property type="nucleotide sequence ID" value="NZ_FNIJ01000004.1"/>
</dbReference>
<organism evidence="4 5">
    <name type="scientific">Pseudomonas jinjuensis</name>
    <dbReference type="NCBI Taxonomy" id="198616"/>
    <lineage>
        <taxon>Bacteria</taxon>
        <taxon>Pseudomonadati</taxon>
        <taxon>Pseudomonadota</taxon>
        <taxon>Gammaproteobacteria</taxon>
        <taxon>Pseudomonadales</taxon>
        <taxon>Pseudomonadaceae</taxon>
        <taxon>Pseudomonas</taxon>
    </lineage>
</organism>
<dbReference type="CDD" id="cd05233">
    <property type="entry name" value="SDR_c"/>
    <property type="match status" value="1"/>
</dbReference>
<dbReference type="GO" id="GO:0050664">
    <property type="term" value="F:oxidoreductase activity, acting on NAD(P)H, oxygen as acceptor"/>
    <property type="evidence" value="ECO:0007669"/>
    <property type="project" value="TreeGrafter"/>
</dbReference>
<dbReference type="PANTHER" id="PTHR43008">
    <property type="entry name" value="BENZIL REDUCTASE"/>
    <property type="match status" value="1"/>
</dbReference>